<dbReference type="Proteomes" id="UP000257136">
    <property type="component" value="Unassembled WGS sequence"/>
</dbReference>
<comment type="caution">
    <text evidence="1">The sequence shown here is derived from an EMBL/GenBank/DDBJ whole genome shotgun (WGS) entry which is preliminary data.</text>
</comment>
<dbReference type="EMBL" id="QUNI01000001">
    <property type="protein sequence ID" value="REH01839.1"/>
    <property type="molecule type" value="Genomic_DNA"/>
</dbReference>
<sequence length="453" mass="53418">MLVYKYRGGDETIFERDLSSIKNNVFFAPKHDLLNDPCETLVCTDKFVTQARSLSFLFGTDKEKKILNVQDAVRNLFHVRKKTLGIYSLSKTYVDELLWAHYANSHKGFCIEYDLDKLLNCDKSFGLYAFDIEYSKEPPQYSMKDINNHRTEYIVKKIAGHKSIRWEYEKEYRIITDFFGNHSYDFEAVKGIYFGLNMSENQKEILMNTLEGRGIKFYQIKQIPKTYQFERELINDVFKEEISYFKKIPNIISRIGDVKIDILEKKYIRESKANITIEIESYIDEKSIKWLAKKIKEEMFKNAERVFIFFYLKGDSIKNLAWATAHFSPEFEIKILGAKKENIEDLDKVIVIGNILETWEDNFSVTPCKYFLVNENGKLFMKSFFAKNGLSDSYELIEEVMETDNKDSIRLDYENNYGEYYIVEKNGYLGIYGENGKFREAKKRDILKPLKNA</sequence>
<evidence type="ECO:0008006" key="3">
    <source>
        <dbReference type="Google" id="ProtNLM"/>
    </source>
</evidence>
<reference evidence="1 2" key="1">
    <citation type="submission" date="2018-08" db="EMBL/GenBank/DDBJ databases">
        <title>Genomic Encyclopedia of Archaeal and Bacterial Type Strains, Phase II (KMG-II): from individual species to whole genera.</title>
        <authorList>
            <person name="Goeker M."/>
        </authorList>
    </citation>
    <scope>NUCLEOTIDE SEQUENCE [LARGE SCALE GENOMIC DNA]</scope>
    <source>
        <strain evidence="1 2">DSM 100880</strain>
    </source>
</reference>
<dbReference type="OrthoDB" id="190848at2"/>
<keyword evidence="2" id="KW-1185">Reference proteome</keyword>
<organism evidence="1 2">
    <name type="scientific">Flavobacterium aquicola</name>
    <dbReference type="NCBI Taxonomy" id="1682742"/>
    <lineage>
        <taxon>Bacteria</taxon>
        <taxon>Pseudomonadati</taxon>
        <taxon>Bacteroidota</taxon>
        <taxon>Flavobacteriia</taxon>
        <taxon>Flavobacteriales</taxon>
        <taxon>Flavobacteriaceae</taxon>
        <taxon>Flavobacterium</taxon>
    </lineage>
</organism>
<protein>
    <recommendedName>
        <fullName evidence="3">DUF2971 family protein</fullName>
    </recommendedName>
</protein>
<evidence type="ECO:0000313" key="1">
    <source>
        <dbReference type="EMBL" id="REH01839.1"/>
    </source>
</evidence>
<accession>A0A3E0EUM8</accession>
<dbReference type="AlphaFoldDB" id="A0A3E0EUM8"/>
<dbReference type="RefSeq" id="WP_115809676.1">
    <property type="nucleotide sequence ID" value="NZ_QUNI01000001.1"/>
</dbReference>
<dbReference type="Pfam" id="PF11185">
    <property type="entry name" value="DUF2971"/>
    <property type="match status" value="1"/>
</dbReference>
<dbReference type="InterPro" id="IPR021352">
    <property type="entry name" value="DUF2971"/>
</dbReference>
<evidence type="ECO:0000313" key="2">
    <source>
        <dbReference type="Proteomes" id="UP000257136"/>
    </source>
</evidence>
<proteinExistence type="predicted"/>
<gene>
    <name evidence="1" type="ORF">C8P67_101323</name>
</gene>
<name>A0A3E0EUM8_9FLAO</name>